<evidence type="ECO:0000256" key="1">
    <source>
        <dbReference type="ARBA" id="ARBA00022737"/>
    </source>
</evidence>
<keyword evidence="5" id="KW-0812">Transmembrane</keyword>
<evidence type="ECO:0000256" key="5">
    <source>
        <dbReference type="SAM" id="Phobius"/>
    </source>
</evidence>
<proteinExistence type="predicted"/>
<gene>
    <name evidence="7" type="ORF">H8N03_14225</name>
</gene>
<name>A0A923SBQ1_9BURK</name>
<evidence type="ECO:0000256" key="4">
    <source>
        <dbReference type="PROSITE-ProRule" id="PRU00339"/>
    </source>
</evidence>
<dbReference type="InterPro" id="IPR011990">
    <property type="entry name" value="TPR-like_helical_dom_sf"/>
</dbReference>
<dbReference type="SUPFAM" id="SSF48452">
    <property type="entry name" value="TPR-like"/>
    <property type="match status" value="1"/>
</dbReference>
<evidence type="ECO:0000313" key="8">
    <source>
        <dbReference type="Proteomes" id="UP000608513"/>
    </source>
</evidence>
<dbReference type="PANTHER" id="PTHR47870:SF1">
    <property type="entry name" value="CYTOCHROME C-TYPE BIOGENESIS PROTEIN CCMH"/>
    <property type="match status" value="1"/>
</dbReference>
<dbReference type="Proteomes" id="UP000608513">
    <property type="component" value="Unassembled WGS sequence"/>
</dbReference>
<evidence type="ECO:0000259" key="6">
    <source>
        <dbReference type="Pfam" id="PF23914"/>
    </source>
</evidence>
<feature type="repeat" description="TPR" evidence="4">
    <location>
        <begin position="93"/>
        <end position="126"/>
    </location>
</feature>
<dbReference type="PANTHER" id="PTHR47870">
    <property type="entry name" value="CYTOCHROME C-TYPE BIOGENESIS PROTEIN CCMH"/>
    <property type="match status" value="1"/>
</dbReference>
<dbReference type="InterPro" id="IPR019734">
    <property type="entry name" value="TPR_rpt"/>
</dbReference>
<dbReference type="GO" id="GO:0017004">
    <property type="term" value="P:cytochrome complex assembly"/>
    <property type="evidence" value="ECO:0007669"/>
    <property type="project" value="UniProtKB-KW"/>
</dbReference>
<keyword evidence="3 4" id="KW-0802">TPR repeat</keyword>
<sequence length="222" mass="23363">MNAMQAAFAALALLLCTGALAWVLGPLRDARRGAAHAVALALPLAAVALYLTLGSPRVLEAQSQAAAHPQTPADLQGMVRRLEARLQADPADVEGWFMLARSHQVLEQWELAAAAYRRALALAPDDADLLADLADALGVVAQGELAGEPTALLQRAVLAAPAHPKAQLLLATAEFRQGRVAQARERWQLVVQTAPAESPAARIARDSLEKLAPPALPASALR</sequence>
<dbReference type="AlphaFoldDB" id="A0A923SBQ1"/>
<keyword evidence="5" id="KW-0472">Membrane</keyword>
<protein>
    <submittedName>
        <fullName evidence="7">Tetratricopeptide repeat protein</fullName>
    </submittedName>
</protein>
<dbReference type="SMART" id="SM00028">
    <property type="entry name" value="TPR"/>
    <property type="match status" value="2"/>
</dbReference>
<dbReference type="Pfam" id="PF23914">
    <property type="entry name" value="TPR_CcmH_CycH"/>
    <property type="match status" value="1"/>
</dbReference>
<feature type="domain" description="Cytochrome c-type biogenesis protein H TPR" evidence="6">
    <location>
        <begin position="64"/>
        <end position="200"/>
    </location>
</feature>
<accession>A0A923SBQ1</accession>
<reference evidence="7" key="1">
    <citation type="submission" date="2020-08" db="EMBL/GenBank/DDBJ databases">
        <title>Ramlibacter sp. USB13 16S ribosomal RNA gene genome sequencing and assembly.</title>
        <authorList>
            <person name="Kang M."/>
        </authorList>
    </citation>
    <scope>NUCLEOTIDE SEQUENCE</scope>
    <source>
        <strain evidence="7">USB13</strain>
    </source>
</reference>
<evidence type="ECO:0000256" key="2">
    <source>
        <dbReference type="ARBA" id="ARBA00022748"/>
    </source>
</evidence>
<dbReference type="EMBL" id="JACORT010000005">
    <property type="protein sequence ID" value="MBC5784105.1"/>
    <property type="molecule type" value="Genomic_DNA"/>
</dbReference>
<organism evidence="7 8">
    <name type="scientific">Ramlibacter cellulosilyticus</name>
    <dbReference type="NCBI Taxonomy" id="2764187"/>
    <lineage>
        <taxon>Bacteria</taxon>
        <taxon>Pseudomonadati</taxon>
        <taxon>Pseudomonadota</taxon>
        <taxon>Betaproteobacteria</taxon>
        <taxon>Burkholderiales</taxon>
        <taxon>Comamonadaceae</taxon>
        <taxon>Ramlibacter</taxon>
    </lineage>
</organism>
<keyword evidence="5" id="KW-1133">Transmembrane helix</keyword>
<keyword evidence="8" id="KW-1185">Reference proteome</keyword>
<dbReference type="Gene3D" id="1.25.40.10">
    <property type="entry name" value="Tetratricopeptide repeat domain"/>
    <property type="match status" value="1"/>
</dbReference>
<keyword evidence="2" id="KW-0201">Cytochrome c-type biogenesis</keyword>
<dbReference type="RefSeq" id="WP_187076838.1">
    <property type="nucleotide sequence ID" value="NZ_JACORT010000005.1"/>
</dbReference>
<dbReference type="InterPro" id="IPR056413">
    <property type="entry name" value="TPR_CcmH_CycH"/>
</dbReference>
<feature type="transmembrane region" description="Helical" evidence="5">
    <location>
        <begin position="37"/>
        <end position="53"/>
    </location>
</feature>
<keyword evidence="1" id="KW-0677">Repeat</keyword>
<dbReference type="InterPro" id="IPR051263">
    <property type="entry name" value="C-type_cytochrome_biogenesis"/>
</dbReference>
<comment type="caution">
    <text evidence="7">The sequence shown here is derived from an EMBL/GenBank/DDBJ whole genome shotgun (WGS) entry which is preliminary data.</text>
</comment>
<dbReference type="PROSITE" id="PS50005">
    <property type="entry name" value="TPR"/>
    <property type="match status" value="1"/>
</dbReference>
<evidence type="ECO:0000313" key="7">
    <source>
        <dbReference type="EMBL" id="MBC5784105.1"/>
    </source>
</evidence>
<evidence type="ECO:0000256" key="3">
    <source>
        <dbReference type="ARBA" id="ARBA00022803"/>
    </source>
</evidence>